<feature type="domain" description="Glycoside hydrolase 123 catalytic" evidence="1">
    <location>
        <begin position="229"/>
        <end position="539"/>
    </location>
</feature>
<dbReference type="GO" id="GO:0016787">
    <property type="term" value="F:hydrolase activity"/>
    <property type="evidence" value="ECO:0007669"/>
    <property type="project" value="UniProtKB-KW"/>
</dbReference>
<keyword evidence="4" id="KW-1185">Reference proteome</keyword>
<evidence type="ECO:0000313" key="4">
    <source>
        <dbReference type="Proteomes" id="UP001485459"/>
    </source>
</evidence>
<dbReference type="InterPro" id="IPR025150">
    <property type="entry name" value="GH123_cat"/>
</dbReference>
<dbReference type="Pfam" id="PF22680">
    <property type="entry name" value="Glyco_hydro_123_N_2"/>
    <property type="match status" value="1"/>
</dbReference>
<reference evidence="4" key="1">
    <citation type="submission" date="2024-03" db="EMBL/GenBank/DDBJ databases">
        <title>Chitinophaga horti sp. nov., isolated from garden soil.</title>
        <authorList>
            <person name="Lee D.S."/>
            <person name="Han D.M."/>
            <person name="Baek J.H."/>
            <person name="Choi D.G."/>
            <person name="Jeon J.H."/>
            <person name="Jeon C.O."/>
        </authorList>
    </citation>
    <scope>NUCLEOTIDE SEQUENCE [LARGE SCALE GENOMIC DNA]</scope>
    <source>
        <strain evidence="4">GPA1</strain>
    </source>
</reference>
<evidence type="ECO:0000313" key="3">
    <source>
        <dbReference type="EMBL" id="WZN39715.1"/>
    </source>
</evidence>
<accession>A0ABZ2YJ06</accession>
<dbReference type="RefSeq" id="WP_341834688.1">
    <property type="nucleotide sequence ID" value="NZ_CP149822.1"/>
</dbReference>
<name>A0ABZ2YJ06_9BACT</name>
<sequence>MIRQLLAAGFLVASSITTFGQNGISSDFTEIKDWRQVDPAAWSAIRPGTHVQFGSADLRYDKLFAPEASSLSSSWSGHAWKNEKIHTQFVIYTTQAQPGVTVSASALTDGKGNTIPAGAVSTGFLRYVMTDELNSEGGGCGHRNPADFDSSLVADAIDFKSSIHIAANNTQPVWLSIKVPAQAAAGTYKGTVTVKNNKGVSIKTLAYNVTVNSRTLPDAKDWSYHLDLWQSPYAISRYHNVKPFSKAHFDAMRPYMTQLAGIGQKVITASIIYDPWNSQTEDIYGDMVKWTKKRDGSWTYDYTEFDKWVEFMMDCGVTKQIACYSMIPWNLKFFYYDEATGKMTHIVAKPGSAEYDAHWRPMLADFAKHLKQKGWFDITCIAMDERPMDAMQAAIKLIRSVDKDFKVSLAGNYHKELVNDIYDYCVAIGQDFTAEERAMRFSKGWPTTYYTCCTEGFPNTFTFSPPAESAWLGWYAAAKDYKGYLRWAYNCWVKDPLRDSRFRTWAAGDTYLVYPGPRTSIRFERLAEGIQTYEKIQILKKEGKGPQLEKVLKTFEWSRLKQKSAADMVNTAAAVLNSL</sequence>
<evidence type="ECO:0000259" key="1">
    <source>
        <dbReference type="Pfam" id="PF13320"/>
    </source>
</evidence>
<feature type="domain" description="Glycoside hydrolase 123 N-terminal" evidence="2">
    <location>
        <begin position="53"/>
        <end position="196"/>
    </location>
</feature>
<dbReference type="InterPro" id="IPR053850">
    <property type="entry name" value="Glyco_hydro_123_N_2"/>
</dbReference>
<dbReference type="EMBL" id="CP149822">
    <property type="protein sequence ID" value="WZN39715.1"/>
    <property type="molecule type" value="Genomic_DNA"/>
</dbReference>
<keyword evidence="3" id="KW-0378">Hydrolase</keyword>
<organism evidence="3 4">
    <name type="scientific">Chitinophaga pollutisoli</name>
    <dbReference type="NCBI Taxonomy" id="3133966"/>
    <lineage>
        <taxon>Bacteria</taxon>
        <taxon>Pseudomonadati</taxon>
        <taxon>Bacteroidota</taxon>
        <taxon>Chitinophagia</taxon>
        <taxon>Chitinophagales</taxon>
        <taxon>Chitinophagaceae</taxon>
        <taxon>Chitinophaga</taxon>
    </lineage>
</organism>
<dbReference type="Proteomes" id="UP001485459">
    <property type="component" value="Chromosome"/>
</dbReference>
<proteinExistence type="predicted"/>
<protein>
    <submittedName>
        <fullName evidence="3">Glycoside hydrolase domain-containing protein</fullName>
    </submittedName>
</protein>
<gene>
    <name evidence="3" type="ORF">WJU16_17180</name>
</gene>
<evidence type="ECO:0000259" key="2">
    <source>
        <dbReference type="Pfam" id="PF22680"/>
    </source>
</evidence>
<dbReference type="Pfam" id="PF13320">
    <property type="entry name" value="GH123_cat"/>
    <property type="match status" value="1"/>
</dbReference>